<sequence length="93" mass="10089">MWASNSCAWSLTPSQMLDGVTAVMGFVIGVASDRGQDAERADGGTPPWEGLEAAEYPFLFAMRDQFLLHDDRAQFLAGLELILSGLRLQSGRA</sequence>
<evidence type="ECO:0000313" key="4">
    <source>
        <dbReference type="EMBL" id="GMA35320.1"/>
    </source>
</evidence>
<dbReference type="InterPro" id="IPR036271">
    <property type="entry name" value="Tet_transcr_reg_TetR-rel_C_sf"/>
</dbReference>
<feature type="domain" description="Tetracycline repressor TetR C-terminal" evidence="3">
    <location>
        <begin position="11"/>
        <end position="87"/>
    </location>
</feature>
<dbReference type="Proteomes" id="UP001157125">
    <property type="component" value="Unassembled WGS sequence"/>
</dbReference>
<evidence type="ECO:0000256" key="1">
    <source>
        <dbReference type="ARBA" id="ARBA00023015"/>
    </source>
</evidence>
<organism evidence="4 5">
    <name type="scientific">Demequina litorisediminis</name>
    <dbReference type="NCBI Taxonomy" id="1849022"/>
    <lineage>
        <taxon>Bacteria</taxon>
        <taxon>Bacillati</taxon>
        <taxon>Actinomycetota</taxon>
        <taxon>Actinomycetes</taxon>
        <taxon>Micrococcales</taxon>
        <taxon>Demequinaceae</taxon>
        <taxon>Demequina</taxon>
    </lineage>
</organism>
<dbReference type="Pfam" id="PF02909">
    <property type="entry name" value="TetR_C_1"/>
    <property type="match status" value="1"/>
</dbReference>
<name>A0ABQ6IC15_9MICO</name>
<protein>
    <recommendedName>
        <fullName evidence="3">Tetracycline repressor TetR C-terminal domain-containing protein</fullName>
    </recommendedName>
</protein>
<evidence type="ECO:0000256" key="2">
    <source>
        <dbReference type="ARBA" id="ARBA00023163"/>
    </source>
</evidence>
<keyword evidence="1" id="KW-0805">Transcription regulation</keyword>
<dbReference type="EMBL" id="BSUN01000001">
    <property type="protein sequence ID" value="GMA35320.1"/>
    <property type="molecule type" value="Genomic_DNA"/>
</dbReference>
<dbReference type="RefSeq" id="WP_284327910.1">
    <property type="nucleotide sequence ID" value="NZ_BSUN01000001.1"/>
</dbReference>
<keyword evidence="5" id="KW-1185">Reference proteome</keyword>
<proteinExistence type="predicted"/>
<dbReference type="Gene3D" id="1.10.357.10">
    <property type="entry name" value="Tetracycline Repressor, domain 2"/>
    <property type="match status" value="1"/>
</dbReference>
<evidence type="ECO:0000259" key="3">
    <source>
        <dbReference type="Pfam" id="PF02909"/>
    </source>
</evidence>
<accession>A0ABQ6IC15</accession>
<reference evidence="5" key="1">
    <citation type="journal article" date="2019" name="Int. J. Syst. Evol. Microbiol.">
        <title>The Global Catalogue of Microorganisms (GCM) 10K type strain sequencing project: providing services to taxonomists for standard genome sequencing and annotation.</title>
        <authorList>
            <consortium name="The Broad Institute Genomics Platform"/>
            <consortium name="The Broad Institute Genome Sequencing Center for Infectious Disease"/>
            <person name="Wu L."/>
            <person name="Ma J."/>
        </authorList>
    </citation>
    <scope>NUCLEOTIDE SEQUENCE [LARGE SCALE GENOMIC DNA]</scope>
    <source>
        <strain evidence="5">NBRC 112299</strain>
    </source>
</reference>
<comment type="caution">
    <text evidence="4">The sequence shown here is derived from an EMBL/GenBank/DDBJ whole genome shotgun (WGS) entry which is preliminary data.</text>
</comment>
<keyword evidence="2" id="KW-0804">Transcription</keyword>
<evidence type="ECO:0000313" key="5">
    <source>
        <dbReference type="Proteomes" id="UP001157125"/>
    </source>
</evidence>
<gene>
    <name evidence="4" type="ORF">GCM10025876_15240</name>
</gene>
<dbReference type="InterPro" id="IPR004111">
    <property type="entry name" value="Repressor_TetR_C"/>
</dbReference>
<dbReference type="SUPFAM" id="SSF48498">
    <property type="entry name" value="Tetracyclin repressor-like, C-terminal domain"/>
    <property type="match status" value="1"/>
</dbReference>